<dbReference type="RefSeq" id="WP_183987808.1">
    <property type="nucleotide sequence ID" value="NZ_JACHHG010000009.1"/>
</dbReference>
<feature type="compositionally biased region" description="Basic residues" evidence="1">
    <location>
        <begin position="39"/>
        <end position="50"/>
    </location>
</feature>
<protein>
    <submittedName>
        <fullName evidence="3">Uncharacterized protein</fullName>
    </submittedName>
</protein>
<reference evidence="3 4" key="1">
    <citation type="submission" date="2020-08" db="EMBL/GenBank/DDBJ databases">
        <title>Genomic Encyclopedia of Type Strains, Phase IV (KMG-IV): sequencing the most valuable type-strain genomes for metagenomic binning, comparative biology and taxonomic classification.</title>
        <authorList>
            <person name="Goeker M."/>
        </authorList>
    </citation>
    <scope>NUCLEOTIDE SEQUENCE [LARGE SCALE GENOMIC DNA]</scope>
    <source>
        <strain evidence="3 4">DSM 21458</strain>
    </source>
</reference>
<evidence type="ECO:0000256" key="1">
    <source>
        <dbReference type="SAM" id="MobiDB-lite"/>
    </source>
</evidence>
<organism evidence="3 4">
    <name type="scientific">Deinobacterium chartae</name>
    <dbReference type="NCBI Taxonomy" id="521158"/>
    <lineage>
        <taxon>Bacteria</taxon>
        <taxon>Thermotogati</taxon>
        <taxon>Deinococcota</taxon>
        <taxon>Deinococci</taxon>
        <taxon>Deinococcales</taxon>
        <taxon>Deinococcaceae</taxon>
        <taxon>Deinobacterium</taxon>
    </lineage>
</organism>
<evidence type="ECO:0000256" key="2">
    <source>
        <dbReference type="SAM" id="Phobius"/>
    </source>
</evidence>
<name>A0A841I3Q8_9DEIO</name>
<dbReference type="AlphaFoldDB" id="A0A841I3Q8"/>
<comment type="caution">
    <text evidence="3">The sequence shown here is derived from an EMBL/GenBank/DDBJ whole genome shotgun (WGS) entry which is preliminary data.</text>
</comment>
<dbReference type="EMBL" id="JACHHG010000009">
    <property type="protein sequence ID" value="MBB6099050.1"/>
    <property type="molecule type" value="Genomic_DNA"/>
</dbReference>
<feature type="region of interest" description="Disordered" evidence="1">
    <location>
        <begin position="35"/>
        <end position="61"/>
    </location>
</feature>
<keyword evidence="2" id="KW-0472">Membrane</keyword>
<proteinExistence type="predicted"/>
<evidence type="ECO:0000313" key="4">
    <source>
        <dbReference type="Proteomes" id="UP000569951"/>
    </source>
</evidence>
<gene>
    <name evidence="3" type="ORF">HNR42_002486</name>
</gene>
<keyword evidence="4" id="KW-1185">Reference proteome</keyword>
<feature type="transmembrane region" description="Helical" evidence="2">
    <location>
        <begin position="6"/>
        <end position="31"/>
    </location>
</feature>
<keyword evidence="2" id="KW-0812">Transmembrane</keyword>
<accession>A0A841I3Q8</accession>
<keyword evidence="2" id="KW-1133">Transmembrane helix</keyword>
<evidence type="ECO:0000313" key="3">
    <source>
        <dbReference type="EMBL" id="MBB6099050.1"/>
    </source>
</evidence>
<dbReference type="Proteomes" id="UP000569951">
    <property type="component" value="Unassembled WGS sequence"/>
</dbReference>
<sequence>MPAVQLDIWLVVAAAGSAIGLVLLLGHWLRLRATPPSQSRRRRRRRRRPRAGGTGWDTLNHRWEPNDHLDVPFSAADGGSRSD</sequence>